<gene>
    <name evidence="2" type="ORF">MLD63_02695</name>
</gene>
<evidence type="ECO:0008006" key="4">
    <source>
        <dbReference type="Google" id="ProtNLM"/>
    </source>
</evidence>
<reference evidence="2 3" key="1">
    <citation type="submission" date="2022-03" db="EMBL/GenBank/DDBJ databases">
        <authorList>
            <person name="He Y."/>
        </authorList>
    </citation>
    <scope>NUCLEOTIDE SEQUENCE [LARGE SCALE GENOMIC DNA]</scope>
    <source>
        <strain evidence="2 3">TK19116</strain>
        <plasmid evidence="2">unnamed1</plasmid>
    </source>
</reference>
<dbReference type="RefSeq" id="WP_255328291.1">
    <property type="nucleotide sequence ID" value="NZ_JAKZEU010000001.1"/>
</dbReference>
<dbReference type="EMBL" id="JAKZEU010000001">
    <property type="protein sequence ID" value="MCQ0969346.1"/>
    <property type="molecule type" value="Genomic_DNA"/>
</dbReference>
<evidence type="ECO:0000313" key="2">
    <source>
        <dbReference type="EMBL" id="MCQ0969346.1"/>
    </source>
</evidence>
<evidence type="ECO:0000256" key="1">
    <source>
        <dbReference type="SAM" id="MobiDB-lite"/>
    </source>
</evidence>
<name>A0ABT1MR13_9RHOB</name>
<proteinExistence type="predicted"/>
<comment type="caution">
    <text evidence="2">The sequence shown here is derived from an EMBL/GenBank/DDBJ whole genome shotgun (WGS) entry which is preliminary data.</text>
</comment>
<organism evidence="2 3">
    <name type="scientific">Paracoccus albicereus</name>
    <dbReference type="NCBI Taxonomy" id="2922394"/>
    <lineage>
        <taxon>Bacteria</taxon>
        <taxon>Pseudomonadati</taxon>
        <taxon>Pseudomonadota</taxon>
        <taxon>Alphaproteobacteria</taxon>
        <taxon>Rhodobacterales</taxon>
        <taxon>Paracoccaceae</taxon>
        <taxon>Paracoccus</taxon>
    </lineage>
</organism>
<feature type="region of interest" description="Disordered" evidence="1">
    <location>
        <begin position="36"/>
        <end position="68"/>
    </location>
</feature>
<keyword evidence="3" id="KW-1185">Reference proteome</keyword>
<protein>
    <recommendedName>
        <fullName evidence="4">DUF3072 domain-containing protein</fullName>
    </recommendedName>
</protein>
<sequence>MELKDKPARASWDTLEQVFPAEGPPMSPYLHYFLERSGRDSETPGDTPPPDSQTEEALRDMIEGSFGQ</sequence>
<geneLocation type="plasmid" evidence="2">
    <name>unnamed1</name>
</geneLocation>
<accession>A0ABT1MR13</accession>
<dbReference type="Proteomes" id="UP001203945">
    <property type="component" value="Unassembled WGS sequence"/>
</dbReference>
<keyword evidence="2" id="KW-0614">Plasmid</keyword>
<evidence type="ECO:0000313" key="3">
    <source>
        <dbReference type="Proteomes" id="UP001203945"/>
    </source>
</evidence>